<sequence>MKKFLVLLFTSFLILGACSNKDSSSENSNKSSINKSDKKLHDNKKKKDKSKEKKKEYKKNSSSKENQASQEQAQLQQDITQVPQQNNLQSTSQEQSSQQKQQTNANNQQTQQRYDYDHNGVYRTPAEQKAHEQWIKDQVEWNKQNETRKQKLQDEYFNLSDKMYEDRVSKAEYNSMEKRQNEILDEVRPIN</sequence>
<feature type="compositionally biased region" description="Low complexity" evidence="1">
    <location>
        <begin position="19"/>
        <end position="34"/>
    </location>
</feature>
<evidence type="ECO:0000313" key="2">
    <source>
        <dbReference type="EMBL" id="PPJ68063.1"/>
    </source>
</evidence>
<dbReference type="EMBL" id="PGWX01000730">
    <property type="protein sequence ID" value="PPJ68063.1"/>
    <property type="molecule type" value="Genomic_DNA"/>
</dbReference>
<organism evidence="2 3">
    <name type="scientific">Staphylococcus haemolyticus</name>
    <dbReference type="NCBI Taxonomy" id="1283"/>
    <lineage>
        <taxon>Bacteria</taxon>
        <taxon>Bacillati</taxon>
        <taxon>Bacillota</taxon>
        <taxon>Bacilli</taxon>
        <taxon>Bacillales</taxon>
        <taxon>Staphylococcaceae</taxon>
        <taxon>Staphylococcus</taxon>
    </lineage>
</organism>
<feature type="compositionally biased region" description="Basic and acidic residues" evidence="1">
    <location>
        <begin position="114"/>
        <end position="129"/>
    </location>
</feature>
<proteinExistence type="predicted"/>
<dbReference type="PROSITE" id="PS51257">
    <property type="entry name" value="PROKAR_LIPOPROTEIN"/>
    <property type="match status" value="1"/>
</dbReference>
<reference evidence="2 3" key="1">
    <citation type="submission" date="2017-11" db="EMBL/GenBank/DDBJ databases">
        <authorList>
            <person name="Founou R.C."/>
            <person name="Founou L."/>
            <person name="Allam M."/>
            <person name="Ismail A."/>
            <person name="Essack S.Y."/>
        </authorList>
    </citation>
    <scope>NUCLEOTIDE SEQUENCE [LARGE SCALE GENOMIC DNA]</scope>
    <source>
        <strain evidence="2 3">G811N2B1</strain>
    </source>
</reference>
<dbReference type="RefSeq" id="WP_011276200.1">
    <property type="nucleotide sequence ID" value="NZ_BKAY01000025.1"/>
</dbReference>
<name>A0A2A1K8R5_STAHA</name>
<feature type="compositionally biased region" description="Basic and acidic residues" evidence="1">
    <location>
        <begin position="49"/>
        <end position="59"/>
    </location>
</feature>
<dbReference type="Proteomes" id="UP000238153">
    <property type="component" value="Unassembled WGS sequence"/>
</dbReference>
<comment type="caution">
    <text evidence="2">The sequence shown here is derived from an EMBL/GenBank/DDBJ whole genome shotgun (WGS) entry which is preliminary data.</text>
</comment>
<feature type="region of interest" description="Disordered" evidence="1">
    <location>
        <begin position="19"/>
        <end position="129"/>
    </location>
</feature>
<feature type="compositionally biased region" description="Low complexity" evidence="1">
    <location>
        <begin position="63"/>
        <end position="77"/>
    </location>
</feature>
<feature type="compositionally biased region" description="Low complexity" evidence="1">
    <location>
        <begin position="84"/>
        <end position="112"/>
    </location>
</feature>
<protein>
    <recommendedName>
        <fullName evidence="4">Lipoprotein</fullName>
    </recommendedName>
</protein>
<evidence type="ECO:0000256" key="1">
    <source>
        <dbReference type="SAM" id="MobiDB-lite"/>
    </source>
</evidence>
<evidence type="ECO:0008006" key="4">
    <source>
        <dbReference type="Google" id="ProtNLM"/>
    </source>
</evidence>
<dbReference type="GeneID" id="93781291"/>
<accession>A0A2A1K8R5</accession>
<gene>
    <name evidence="2" type="ORF">CV019_16005</name>
</gene>
<dbReference type="OMA" id="AHEQWIK"/>
<dbReference type="AlphaFoldDB" id="A0A2A1K8R5"/>
<evidence type="ECO:0000313" key="3">
    <source>
        <dbReference type="Proteomes" id="UP000238153"/>
    </source>
</evidence>